<keyword evidence="2" id="KW-1185">Reference proteome</keyword>
<organism evidence="1 2">
    <name type="scientific">Sparus aurata</name>
    <name type="common">Gilthead sea bream</name>
    <dbReference type="NCBI Taxonomy" id="8175"/>
    <lineage>
        <taxon>Eukaryota</taxon>
        <taxon>Metazoa</taxon>
        <taxon>Chordata</taxon>
        <taxon>Craniata</taxon>
        <taxon>Vertebrata</taxon>
        <taxon>Euteleostomi</taxon>
        <taxon>Actinopterygii</taxon>
        <taxon>Neopterygii</taxon>
        <taxon>Teleostei</taxon>
        <taxon>Neoteleostei</taxon>
        <taxon>Acanthomorphata</taxon>
        <taxon>Eupercaria</taxon>
        <taxon>Spariformes</taxon>
        <taxon>Sparidae</taxon>
        <taxon>Sparus</taxon>
    </lineage>
</organism>
<evidence type="ECO:0000313" key="1">
    <source>
        <dbReference type="Ensembl" id="ENSSAUP00010034583.1"/>
    </source>
</evidence>
<proteinExistence type="predicted"/>
<dbReference type="Proteomes" id="UP000472265">
    <property type="component" value="Chromosome 19"/>
</dbReference>
<dbReference type="AlphaFoldDB" id="A0A671W683"/>
<accession>A0A671W683</accession>
<reference evidence="1" key="1">
    <citation type="submission" date="2021-04" db="EMBL/GenBank/DDBJ databases">
        <authorList>
            <consortium name="Wellcome Sanger Institute Data Sharing"/>
        </authorList>
    </citation>
    <scope>NUCLEOTIDE SEQUENCE [LARGE SCALE GENOMIC DNA]</scope>
</reference>
<dbReference type="Ensembl" id="ENSSAUT00010036422.1">
    <property type="protein sequence ID" value="ENSSAUP00010034578.1"/>
    <property type="gene ID" value="ENSSAUG00010014647.1"/>
</dbReference>
<protein>
    <submittedName>
        <fullName evidence="1">Uncharacterized protein</fullName>
    </submittedName>
</protein>
<dbReference type="Ensembl" id="ENSSAUT00010036427.1">
    <property type="protein sequence ID" value="ENSSAUP00010034583.1"/>
    <property type="gene ID" value="ENSSAUG00010014648.1"/>
</dbReference>
<dbReference type="OMA" id="QFEIRSI"/>
<reference evidence="1" key="2">
    <citation type="submission" date="2025-05" db="UniProtKB">
        <authorList>
            <consortium name="Ensembl"/>
        </authorList>
    </citation>
    <scope>IDENTIFICATION</scope>
</reference>
<evidence type="ECO:0000313" key="2">
    <source>
        <dbReference type="Proteomes" id="UP000472265"/>
    </source>
</evidence>
<name>A0A671W683_SPAAU</name>
<dbReference type="Ensembl" id="ENSSAUT00010036419.1">
    <property type="protein sequence ID" value="ENSSAUP00010034575.1"/>
    <property type="gene ID" value="ENSSAUG00010014646.1"/>
</dbReference>
<sequence>TELKLLHLALKIPGKKQNQHRSNITSEQRRALKSLIQLDHVVIKPADKGGQIVLQDRTNYLIEANRQLQDEKYYVPLAQPMQPETHQLIQDIINTLYSKNFITFKQLTYLYGSEKPRQRLFYLLPKIHKAPESWTVPFKIPTGRPIVSDCGSESYRVAEYIDYYINPLAQLLGDLTFLPSKSNV</sequence>
<dbReference type="GeneTree" id="ENSGT00940000154669"/>